<dbReference type="PANTHER" id="PTHR40037">
    <property type="entry name" value="PHOSPHOESTERASE YJCG-RELATED"/>
    <property type="match status" value="1"/>
</dbReference>
<dbReference type="EMBL" id="VSSQ01002185">
    <property type="protein sequence ID" value="MPM13860.1"/>
    <property type="molecule type" value="Genomic_DNA"/>
</dbReference>
<dbReference type="SUPFAM" id="SSF55144">
    <property type="entry name" value="LigT-like"/>
    <property type="match status" value="1"/>
</dbReference>
<name>A0A644XCB7_9ZZZZ</name>
<comment type="caution">
    <text evidence="1">The sequence shown here is derived from an EMBL/GenBank/DDBJ whole genome shotgun (WGS) entry which is preliminary data.</text>
</comment>
<dbReference type="Pfam" id="PF13563">
    <property type="entry name" value="2_5_RNA_ligase2"/>
    <property type="match status" value="1"/>
</dbReference>
<protein>
    <recommendedName>
        <fullName evidence="2">Phosphoesterase YjcG</fullName>
    </recommendedName>
</protein>
<reference evidence="1" key="1">
    <citation type="submission" date="2019-08" db="EMBL/GenBank/DDBJ databases">
        <authorList>
            <person name="Kucharzyk K."/>
            <person name="Murdoch R.W."/>
            <person name="Higgins S."/>
            <person name="Loffler F."/>
        </authorList>
    </citation>
    <scope>NUCLEOTIDE SEQUENCE</scope>
</reference>
<dbReference type="Gene3D" id="3.90.1140.10">
    <property type="entry name" value="Cyclic phosphodiesterase"/>
    <property type="match status" value="1"/>
</dbReference>
<evidence type="ECO:0008006" key="2">
    <source>
        <dbReference type="Google" id="ProtNLM"/>
    </source>
</evidence>
<organism evidence="1">
    <name type="scientific">bioreactor metagenome</name>
    <dbReference type="NCBI Taxonomy" id="1076179"/>
    <lineage>
        <taxon>unclassified sequences</taxon>
        <taxon>metagenomes</taxon>
        <taxon>ecological metagenomes</taxon>
    </lineage>
</organism>
<dbReference type="PANTHER" id="PTHR40037:SF1">
    <property type="entry name" value="PHOSPHOESTERASE SAOUHSC_00951-RELATED"/>
    <property type="match status" value="1"/>
</dbReference>
<gene>
    <name evidence="1" type="ORF">SDC9_60220</name>
</gene>
<dbReference type="AlphaFoldDB" id="A0A644XCB7"/>
<dbReference type="InterPro" id="IPR050580">
    <property type="entry name" value="2H_phosphoesterase_YjcG-like"/>
</dbReference>
<evidence type="ECO:0000313" key="1">
    <source>
        <dbReference type="EMBL" id="MPM13860.1"/>
    </source>
</evidence>
<dbReference type="InterPro" id="IPR009097">
    <property type="entry name" value="Cyclic_Pdiesterase"/>
</dbReference>
<accession>A0A644XCB7</accession>
<sequence length="175" mass="20497">MRYVIVSIIKGAPGDFNNNLRKEVFHKFGAKSSKLPAHFTIKAPFEYEGDILELENALQEFSKDGKSEPLEIKGFDHFDDRVIFMKVNMSKEAKAVHDRLIDEMSKINYINFDRKDGKNKVFHVTVSSKRIQPIFTVVWEYVNKLSCDFNGKFDNISIFKWVNNTWVIHKEYLLK</sequence>
<proteinExistence type="predicted"/>